<dbReference type="Proteomes" id="UP000243950">
    <property type="component" value="Unassembled WGS sequence"/>
</dbReference>
<feature type="domain" description="Glycosyltransferase 2-like" evidence="1">
    <location>
        <begin position="9"/>
        <end position="119"/>
    </location>
</feature>
<gene>
    <name evidence="2" type="ORF">SAMN05216372_1024</name>
</gene>
<dbReference type="AlphaFoldDB" id="A0A1I1T014"/>
<organism evidence="2 3">
    <name type="scientific">Pseudomonas straminea</name>
    <dbReference type="NCBI Taxonomy" id="47882"/>
    <lineage>
        <taxon>Bacteria</taxon>
        <taxon>Pseudomonadati</taxon>
        <taxon>Pseudomonadota</taxon>
        <taxon>Gammaproteobacteria</taxon>
        <taxon>Pseudomonadales</taxon>
        <taxon>Pseudomonadaceae</taxon>
        <taxon>Phytopseudomonas</taxon>
    </lineage>
</organism>
<dbReference type="Gene3D" id="3.90.550.10">
    <property type="entry name" value="Spore Coat Polysaccharide Biosynthesis Protein SpsA, Chain A"/>
    <property type="match status" value="1"/>
</dbReference>
<proteinExistence type="predicted"/>
<reference evidence="3" key="1">
    <citation type="submission" date="2016-10" db="EMBL/GenBank/DDBJ databases">
        <authorList>
            <person name="Varghese N."/>
            <person name="Submissions S."/>
        </authorList>
    </citation>
    <scope>NUCLEOTIDE SEQUENCE [LARGE SCALE GENOMIC DNA]</scope>
    <source>
        <strain evidence="3">JCM 2783</strain>
    </source>
</reference>
<dbReference type="EMBL" id="FOMO01000002">
    <property type="protein sequence ID" value="SFD48640.1"/>
    <property type="molecule type" value="Genomic_DNA"/>
</dbReference>
<dbReference type="SUPFAM" id="SSF53448">
    <property type="entry name" value="Nucleotide-diphospho-sugar transferases"/>
    <property type="match status" value="1"/>
</dbReference>
<sequence>MPDLKPTLSVVTATYNAAEVLPQLLASLRAQTDSDFEWVVMDAMSTDGTVELLEQVTDVRLVYRSEPDFGIYDALNKAVKLCSGDYYLVIGADDILAPDAIASYKFWAAESNADIITAAVSIGAASRGGPGGQSWLRGQMAFVTAHAVGSIYKKLLHERPGVGFYSRAYPIAADQLFILRAVKHGASVYVAEFYAGKFGDDGVSSNDLLGALTEFFRIQMQFEWRPAQILLFMLRLLKNTPRLIRRQ</sequence>
<evidence type="ECO:0000313" key="3">
    <source>
        <dbReference type="Proteomes" id="UP000243950"/>
    </source>
</evidence>
<dbReference type="InterPro" id="IPR001173">
    <property type="entry name" value="Glyco_trans_2-like"/>
</dbReference>
<name>A0A1I1T014_PSEOC</name>
<dbReference type="InterPro" id="IPR029044">
    <property type="entry name" value="Nucleotide-diphossugar_trans"/>
</dbReference>
<dbReference type="RefSeq" id="WP_167363097.1">
    <property type="nucleotide sequence ID" value="NZ_BSSG01000002.1"/>
</dbReference>
<evidence type="ECO:0000313" key="2">
    <source>
        <dbReference type="EMBL" id="SFD48640.1"/>
    </source>
</evidence>
<dbReference type="GO" id="GO:0016758">
    <property type="term" value="F:hexosyltransferase activity"/>
    <property type="evidence" value="ECO:0007669"/>
    <property type="project" value="UniProtKB-ARBA"/>
</dbReference>
<evidence type="ECO:0000259" key="1">
    <source>
        <dbReference type="Pfam" id="PF00535"/>
    </source>
</evidence>
<dbReference type="PANTHER" id="PTHR22916">
    <property type="entry name" value="GLYCOSYLTRANSFERASE"/>
    <property type="match status" value="1"/>
</dbReference>
<keyword evidence="3" id="KW-1185">Reference proteome</keyword>
<protein>
    <submittedName>
        <fullName evidence="2">Glycosyltransferase involved in cell wall bisynthesis</fullName>
    </submittedName>
</protein>
<dbReference type="PANTHER" id="PTHR22916:SF67">
    <property type="entry name" value="COLANIC ACID BIOSYNTHESIS GLYCOSYL TRANSFERASE WCAE-RELATED"/>
    <property type="match status" value="1"/>
</dbReference>
<accession>A0A1I1T014</accession>
<keyword evidence="2" id="KW-0808">Transferase</keyword>
<dbReference type="Pfam" id="PF00535">
    <property type="entry name" value="Glycos_transf_2"/>
    <property type="match status" value="1"/>
</dbReference>